<gene>
    <name evidence="2" type="ORF">MFIFM68171_00774</name>
</gene>
<organism evidence="2 3">
    <name type="scientific">Madurella fahalii</name>
    <dbReference type="NCBI Taxonomy" id="1157608"/>
    <lineage>
        <taxon>Eukaryota</taxon>
        <taxon>Fungi</taxon>
        <taxon>Dikarya</taxon>
        <taxon>Ascomycota</taxon>
        <taxon>Pezizomycotina</taxon>
        <taxon>Sordariomycetes</taxon>
        <taxon>Sordariomycetidae</taxon>
        <taxon>Sordariales</taxon>
        <taxon>Sordariales incertae sedis</taxon>
        <taxon>Madurella</taxon>
    </lineage>
</organism>
<dbReference type="InterPro" id="IPR036249">
    <property type="entry name" value="Thioredoxin-like_sf"/>
</dbReference>
<accession>A0ABQ0FYI5</accession>
<proteinExistence type="predicted"/>
<dbReference type="Gene3D" id="3.40.30.10">
    <property type="entry name" value="Glutaredoxin"/>
    <property type="match status" value="1"/>
</dbReference>
<dbReference type="PANTHER" id="PTHR33875:SF2">
    <property type="entry name" value="ACR183CP"/>
    <property type="match status" value="1"/>
</dbReference>
<dbReference type="EMBL" id="BAAFSV010000001">
    <property type="protein sequence ID" value="GAB1310564.1"/>
    <property type="molecule type" value="Genomic_DNA"/>
</dbReference>
<feature type="domain" description="Thioredoxin-like fold" evidence="1">
    <location>
        <begin position="28"/>
        <end position="206"/>
    </location>
</feature>
<dbReference type="PANTHER" id="PTHR33875">
    <property type="entry name" value="OS09G0542200 PROTEIN"/>
    <property type="match status" value="1"/>
</dbReference>
<dbReference type="Pfam" id="PF13462">
    <property type="entry name" value="Thioredoxin_4"/>
    <property type="match status" value="1"/>
</dbReference>
<dbReference type="Proteomes" id="UP001628179">
    <property type="component" value="Unassembled WGS sequence"/>
</dbReference>
<evidence type="ECO:0000259" key="1">
    <source>
        <dbReference type="Pfam" id="PF13462"/>
    </source>
</evidence>
<sequence length="213" mass="23637">MALPPKFKGHRLLFTDASSSSPSNEPLHTLDIYLDYVCPFSAKIFRTLTQHVIPHIRSSPTLAPRVQLIFRQQIQPWHPSSTLVHEAALAVQRLAPQKFWDFSTALFEQQAAYFDEAVLDEPRNQTYKRLAELAQTSAGLDAGEVYKLLEIKGGDARNQGNAVTADVKVITKMARLVGVHVTPTVVFNGVVAGEISSGMTAEQWVEWLGKNIV</sequence>
<dbReference type="GeneID" id="98171519"/>
<evidence type="ECO:0000313" key="2">
    <source>
        <dbReference type="EMBL" id="GAB1310564.1"/>
    </source>
</evidence>
<comment type="caution">
    <text evidence="2">The sequence shown here is derived from an EMBL/GenBank/DDBJ whole genome shotgun (WGS) entry which is preliminary data.</text>
</comment>
<name>A0ABQ0FYI5_9PEZI</name>
<evidence type="ECO:0000313" key="3">
    <source>
        <dbReference type="Proteomes" id="UP001628179"/>
    </source>
</evidence>
<keyword evidence="3" id="KW-1185">Reference proteome</keyword>
<protein>
    <submittedName>
        <fullName evidence="2">Protein disulfide oxidoreductase domain protein</fullName>
    </submittedName>
</protein>
<dbReference type="InterPro" id="IPR012336">
    <property type="entry name" value="Thioredoxin-like_fold"/>
</dbReference>
<reference evidence="2 3" key="1">
    <citation type="submission" date="2024-09" db="EMBL/GenBank/DDBJ databases">
        <title>Itraconazole resistance in Madurella fahalii resulting from another homologue of gene encoding cytochrome P450 14-alpha sterol demethylase (CYP51).</title>
        <authorList>
            <person name="Yoshioka I."/>
            <person name="Fahal A.H."/>
            <person name="Kaneko S."/>
            <person name="Yaguchi T."/>
        </authorList>
    </citation>
    <scope>NUCLEOTIDE SEQUENCE [LARGE SCALE GENOMIC DNA]</scope>
    <source>
        <strain evidence="2 3">IFM 68171</strain>
    </source>
</reference>
<dbReference type="RefSeq" id="XP_070912297.1">
    <property type="nucleotide sequence ID" value="XM_071056196.1"/>
</dbReference>
<dbReference type="SUPFAM" id="SSF52833">
    <property type="entry name" value="Thioredoxin-like"/>
    <property type="match status" value="1"/>
</dbReference>